<dbReference type="CDD" id="cd19920">
    <property type="entry name" value="REC_PA4781-like"/>
    <property type="match status" value="1"/>
</dbReference>
<evidence type="ECO:0000313" key="5">
    <source>
        <dbReference type="Proteomes" id="UP000199608"/>
    </source>
</evidence>
<organism evidence="4 5">
    <name type="scientific">Desulfobacula phenolica</name>
    <dbReference type="NCBI Taxonomy" id="90732"/>
    <lineage>
        <taxon>Bacteria</taxon>
        <taxon>Pseudomonadati</taxon>
        <taxon>Thermodesulfobacteriota</taxon>
        <taxon>Desulfobacteria</taxon>
        <taxon>Desulfobacterales</taxon>
        <taxon>Desulfobacteraceae</taxon>
        <taxon>Desulfobacula</taxon>
    </lineage>
</organism>
<reference evidence="5" key="1">
    <citation type="submission" date="2016-10" db="EMBL/GenBank/DDBJ databases">
        <authorList>
            <person name="Varghese N."/>
            <person name="Submissions S."/>
        </authorList>
    </citation>
    <scope>NUCLEOTIDE SEQUENCE [LARGE SCALE GENOMIC DNA]</scope>
    <source>
        <strain evidence="5">DSM 3384</strain>
    </source>
</reference>
<evidence type="ECO:0000259" key="3">
    <source>
        <dbReference type="PROSITE" id="PS51832"/>
    </source>
</evidence>
<dbReference type="GO" id="GO:0000160">
    <property type="term" value="P:phosphorelay signal transduction system"/>
    <property type="evidence" value="ECO:0007669"/>
    <property type="project" value="InterPro"/>
</dbReference>
<keyword evidence="1" id="KW-0597">Phosphoprotein</keyword>
<name>A0A1H2E2C3_9BACT</name>
<dbReference type="PROSITE" id="PS50110">
    <property type="entry name" value="RESPONSE_REGULATORY"/>
    <property type="match status" value="1"/>
</dbReference>
<sequence length="363" mass="40749">MTDYSDFSVLVVDDTAANIDILVEVLGDGYEVRVALDGETALEHVAEDKPDLILLDIIMPGMDGYKVCEILKNNPETCKIPIIFLTAMAEEQDEARGLALGAVDYVTKPFSPGLVKARVNNQLELKKHQDHLAELVNERTRELALTQEATIYSLASLAETRDPETGGHILRTQRYVRELAQILKELPAYSVLLDDITIDLIYKSAPLHDIGKVGVEDRILLKPGKLTDQEFIEMKKHTIYGRDTLRVAEKILGDNSFMRHAREIAYTHHEKWDGSGYPDGISGTAIPVSGRLMAIADVYDALISKRVYKPPFSHREAVCIIREGKGTHFDPDMVDGFLSIEEKFRQIAIEFADSQEEREVLEK</sequence>
<dbReference type="Pfam" id="PF13487">
    <property type="entry name" value="HD_5"/>
    <property type="match status" value="1"/>
</dbReference>
<dbReference type="SUPFAM" id="SSF109604">
    <property type="entry name" value="HD-domain/PDEase-like"/>
    <property type="match status" value="1"/>
</dbReference>
<protein>
    <submittedName>
        <fullName evidence="4">Putative two-component system response regulator</fullName>
    </submittedName>
</protein>
<dbReference type="Pfam" id="PF00072">
    <property type="entry name" value="Response_reg"/>
    <property type="match status" value="1"/>
</dbReference>
<dbReference type="RefSeq" id="WP_092230948.1">
    <property type="nucleotide sequence ID" value="NZ_FNLL01000002.1"/>
</dbReference>
<evidence type="ECO:0000256" key="1">
    <source>
        <dbReference type="PROSITE-ProRule" id="PRU00169"/>
    </source>
</evidence>
<dbReference type="InterPro" id="IPR052020">
    <property type="entry name" value="Cyclic_di-GMP/3'3'-cGAMP_PDE"/>
</dbReference>
<dbReference type="SUPFAM" id="SSF52172">
    <property type="entry name" value="CheY-like"/>
    <property type="match status" value="1"/>
</dbReference>
<dbReference type="PANTHER" id="PTHR45228:SF5">
    <property type="entry name" value="CYCLIC DI-GMP PHOSPHODIESTERASE VC_1348-RELATED"/>
    <property type="match status" value="1"/>
</dbReference>
<dbReference type="EMBL" id="FNLL01000002">
    <property type="protein sequence ID" value="SDT89225.1"/>
    <property type="molecule type" value="Genomic_DNA"/>
</dbReference>
<dbReference type="InterPro" id="IPR011006">
    <property type="entry name" value="CheY-like_superfamily"/>
</dbReference>
<gene>
    <name evidence="4" type="ORF">SAMN04487931_102435</name>
</gene>
<dbReference type="Proteomes" id="UP000199608">
    <property type="component" value="Unassembled WGS sequence"/>
</dbReference>
<dbReference type="PANTHER" id="PTHR45228">
    <property type="entry name" value="CYCLIC DI-GMP PHOSPHODIESTERASE TM_0186-RELATED"/>
    <property type="match status" value="1"/>
</dbReference>
<proteinExistence type="predicted"/>
<dbReference type="CDD" id="cd00077">
    <property type="entry name" value="HDc"/>
    <property type="match status" value="1"/>
</dbReference>
<keyword evidence="5" id="KW-1185">Reference proteome</keyword>
<feature type="domain" description="HD-GYP" evidence="3">
    <location>
        <begin position="143"/>
        <end position="353"/>
    </location>
</feature>
<dbReference type="InterPro" id="IPR001789">
    <property type="entry name" value="Sig_transdc_resp-reg_receiver"/>
</dbReference>
<accession>A0A1H2E2C3</accession>
<evidence type="ECO:0000259" key="2">
    <source>
        <dbReference type="PROSITE" id="PS50110"/>
    </source>
</evidence>
<dbReference type="InterPro" id="IPR037522">
    <property type="entry name" value="HD_GYP_dom"/>
</dbReference>
<dbReference type="AlphaFoldDB" id="A0A1H2E2C3"/>
<feature type="domain" description="Response regulatory" evidence="2">
    <location>
        <begin position="8"/>
        <end position="123"/>
    </location>
</feature>
<evidence type="ECO:0000313" key="4">
    <source>
        <dbReference type="EMBL" id="SDT89225.1"/>
    </source>
</evidence>
<feature type="modified residue" description="4-aspartylphosphate" evidence="1">
    <location>
        <position position="56"/>
    </location>
</feature>
<dbReference type="PROSITE" id="PS51832">
    <property type="entry name" value="HD_GYP"/>
    <property type="match status" value="1"/>
</dbReference>
<dbReference type="SMART" id="SM00448">
    <property type="entry name" value="REC"/>
    <property type="match status" value="1"/>
</dbReference>
<dbReference type="InterPro" id="IPR003607">
    <property type="entry name" value="HD/PDEase_dom"/>
</dbReference>
<dbReference type="SMART" id="SM00471">
    <property type="entry name" value="HDc"/>
    <property type="match status" value="1"/>
</dbReference>
<dbReference type="Gene3D" id="3.40.50.2300">
    <property type="match status" value="1"/>
</dbReference>
<dbReference type="Gene3D" id="1.10.3210.10">
    <property type="entry name" value="Hypothetical protein af1432"/>
    <property type="match status" value="1"/>
</dbReference>